<dbReference type="Gene3D" id="3.40.50.620">
    <property type="entry name" value="HUPs"/>
    <property type="match status" value="1"/>
</dbReference>
<dbReference type="Pfam" id="PF03441">
    <property type="entry name" value="FAD_binding_7"/>
    <property type="match status" value="1"/>
</dbReference>
<dbReference type="AlphaFoldDB" id="A0A9X2KVV5"/>
<dbReference type="InterPro" id="IPR018394">
    <property type="entry name" value="DNA_photolyase_1_CS_C"/>
</dbReference>
<dbReference type="PANTHER" id="PTHR11455">
    <property type="entry name" value="CRYPTOCHROME"/>
    <property type="match status" value="1"/>
</dbReference>
<feature type="binding site" evidence="12">
    <location>
        <position position="229"/>
    </location>
    <ligand>
        <name>FAD</name>
        <dbReference type="ChEBI" id="CHEBI:57692"/>
    </ligand>
</feature>
<dbReference type="FunFam" id="1.10.579.10:FF:000003">
    <property type="entry name" value="Deoxyribodipyrimidine photo-lyase"/>
    <property type="match status" value="1"/>
</dbReference>
<evidence type="ECO:0000259" key="15">
    <source>
        <dbReference type="PROSITE" id="PS51645"/>
    </source>
</evidence>
<keyword evidence="5 12" id="KW-0285">Flavoprotein</keyword>
<evidence type="ECO:0000256" key="11">
    <source>
        <dbReference type="ARBA" id="ARBA00083107"/>
    </source>
</evidence>
<comment type="catalytic activity">
    <reaction evidence="9">
        <text>cyclobutadipyrimidine (in DNA) = 2 pyrimidine residues (in DNA).</text>
        <dbReference type="EC" id="4.1.99.3"/>
    </reaction>
</comment>
<evidence type="ECO:0000313" key="16">
    <source>
        <dbReference type="EMBL" id="MCP8898410.1"/>
    </source>
</evidence>
<keyword evidence="17" id="KW-1185">Reference proteome</keyword>
<name>A0A9X2KVV5_9GAMM</name>
<evidence type="ECO:0000256" key="3">
    <source>
        <dbReference type="ARBA" id="ARBA00013149"/>
    </source>
</evidence>
<feature type="site" description="Electron transfer via tryptophanyl radical" evidence="13">
    <location>
        <position position="367"/>
    </location>
</feature>
<evidence type="ECO:0000313" key="17">
    <source>
        <dbReference type="Proteomes" id="UP001139319"/>
    </source>
</evidence>
<dbReference type="Proteomes" id="UP001139319">
    <property type="component" value="Unassembled WGS sequence"/>
</dbReference>
<dbReference type="GO" id="GO:0000719">
    <property type="term" value="P:photoreactive repair"/>
    <property type="evidence" value="ECO:0007669"/>
    <property type="project" value="UniProtKB-ARBA"/>
</dbReference>
<evidence type="ECO:0000256" key="1">
    <source>
        <dbReference type="ARBA" id="ARBA00001932"/>
    </source>
</evidence>
<keyword evidence="6 12" id="KW-0274">FAD</keyword>
<keyword evidence="16" id="KW-0456">Lyase</keyword>
<comment type="cofactor">
    <cofactor evidence="12">
        <name>FAD</name>
        <dbReference type="ChEBI" id="CHEBI:57692"/>
    </cofactor>
    <text evidence="12">Binds 1 FAD per subunit.</text>
</comment>
<dbReference type="InterPro" id="IPR005101">
    <property type="entry name" value="Cryptochr/Photolyase_FAD-bd"/>
</dbReference>
<dbReference type="SUPFAM" id="SSF52425">
    <property type="entry name" value="Cryptochrome/photolyase, N-terminal domain"/>
    <property type="match status" value="1"/>
</dbReference>
<dbReference type="GO" id="GO:0003677">
    <property type="term" value="F:DNA binding"/>
    <property type="evidence" value="ECO:0007669"/>
    <property type="project" value="TreeGrafter"/>
</dbReference>
<comment type="cofactor">
    <cofactor evidence="1">
        <name>(6R)-5,10-methylene-5,6,7,8-tetrahydrofolate</name>
        <dbReference type="ChEBI" id="CHEBI:15636"/>
    </cofactor>
</comment>
<evidence type="ECO:0000256" key="4">
    <source>
        <dbReference type="ARBA" id="ARBA00014046"/>
    </source>
</evidence>
<dbReference type="GO" id="GO:0003904">
    <property type="term" value="F:deoxyribodipyrimidine photo-lyase activity"/>
    <property type="evidence" value="ECO:0007669"/>
    <property type="project" value="UniProtKB-EC"/>
</dbReference>
<evidence type="ECO:0000256" key="6">
    <source>
        <dbReference type="ARBA" id="ARBA00022827"/>
    </source>
</evidence>
<dbReference type="Gene3D" id="1.25.40.80">
    <property type="match status" value="1"/>
</dbReference>
<feature type="binding site" evidence="12">
    <location>
        <position position="279"/>
    </location>
    <ligand>
        <name>FAD</name>
        <dbReference type="ChEBI" id="CHEBI:57692"/>
    </ligand>
</feature>
<keyword evidence="7 14" id="KW-0157">Chromophore</keyword>
<dbReference type="GO" id="GO:0071949">
    <property type="term" value="F:FAD binding"/>
    <property type="evidence" value="ECO:0007669"/>
    <property type="project" value="TreeGrafter"/>
</dbReference>
<feature type="binding site" evidence="12">
    <location>
        <begin position="241"/>
        <end position="245"/>
    </location>
    <ligand>
        <name>FAD</name>
        <dbReference type="ChEBI" id="CHEBI:57692"/>
    </ligand>
</feature>
<evidence type="ECO:0000256" key="10">
    <source>
        <dbReference type="ARBA" id="ARBA00059220"/>
    </source>
</evidence>
<evidence type="ECO:0000256" key="14">
    <source>
        <dbReference type="RuleBase" id="RU004182"/>
    </source>
</evidence>
<reference evidence="16" key="1">
    <citation type="submission" date="2022-05" db="EMBL/GenBank/DDBJ databases">
        <authorList>
            <person name="Sun H.-N."/>
        </authorList>
    </citation>
    <scope>NUCLEOTIDE SEQUENCE</scope>
    <source>
        <strain evidence="16">HB14</strain>
    </source>
</reference>
<evidence type="ECO:0000256" key="12">
    <source>
        <dbReference type="PIRSR" id="PIRSR602081-1"/>
    </source>
</evidence>
<dbReference type="SUPFAM" id="SSF48173">
    <property type="entry name" value="Cryptochrome/photolyase FAD-binding domain"/>
    <property type="match status" value="1"/>
</dbReference>
<dbReference type="InterPro" id="IPR006050">
    <property type="entry name" value="DNA_photolyase_N"/>
</dbReference>
<gene>
    <name evidence="16" type="primary">phrB</name>
    <name evidence="16" type="ORF">M6D89_03755</name>
</gene>
<feature type="domain" description="Photolyase/cryptochrome alpha/beta" evidence="15">
    <location>
        <begin position="1"/>
        <end position="138"/>
    </location>
</feature>
<evidence type="ECO:0000256" key="8">
    <source>
        <dbReference type="ARBA" id="ARBA00031671"/>
    </source>
</evidence>
<proteinExistence type="inferred from homology"/>
<dbReference type="EMBL" id="JAMFTH010000001">
    <property type="protein sequence ID" value="MCP8898410.1"/>
    <property type="molecule type" value="Genomic_DNA"/>
</dbReference>
<feature type="binding site" evidence="12">
    <location>
        <begin position="282"/>
        <end position="289"/>
    </location>
    <ligand>
        <name>FAD</name>
        <dbReference type="ChEBI" id="CHEBI:57692"/>
    </ligand>
</feature>
<evidence type="ECO:0000256" key="5">
    <source>
        <dbReference type="ARBA" id="ARBA00022630"/>
    </source>
</evidence>
<dbReference type="PROSITE" id="PS00394">
    <property type="entry name" value="DNA_PHOTOLYASES_1_1"/>
    <property type="match status" value="1"/>
</dbReference>
<dbReference type="InterPro" id="IPR036155">
    <property type="entry name" value="Crypto/Photolyase_N_sf"/>
</dbReference>
<dbReference type="Pfam" id="PF00875">
    <property type="entry name" value="DNA_photolyase"/>
    <property type="match status" value="1"/>
</dbReference>
<sequence>MNTLVWFRSDLRVHDNPALHHGLNRDETDENSVAALYIICDEYIKTHPVGPRKLWFTREALLNLQESLADAAIRLDIIRVKKSADISQALLKHCLHHEIDQVNCNAEYPWDELQRDRAARDLCEENNIKFKRYHDRCLIPPGALTTKQGDPYRVFTPFSKAWRQLIDQTFLTVYPKPSRKQSLKVDPETIVNKFSGLSLSEVDDDHWAPSEETALAQLGEFCEAGIEDYHERRDFPAEPGTSCLSPYLSLGLISPKQCFIAAANSVSGHWAEDPGVNTWITELIWREFYMHVAVAFPQVCKHKPMQAYTDKVSWRRDNKVFDAWCEGRTGIPIVDAAMRQLNNTGWMHNRLRMITAMFLSKNLGIDWRWGERYFMEQLVDGEFCANNGGWQWSASTGTDAAPYFRIMNPINQAERFDPKGEFIRRYIPELADVTGKNIYSGEGAKGYRNPIVDVKQSRNEAIERFASVNKKESEQ</sequence>
<reference evidence="16" key="2">
    <citation type="submission" date="2023-01" db="EMBL/GenBank/DDBJ databases">
        <title>Gilvimarinus xylanilyticus HB14 isolated from Caulerpa lentillifera aquaculture base in Hainan, China.</title>
        <authorList>
            <person name="Zhang Y.-J."/>
        </authorList>
    </citation>
    <scope>NUCLEOTIDE SEQUENCE</scope>
    <source>
        <strain evidence="16">HB14</strain>
    </source>
</reference>
<dbReference type="Gene3D" id="1.10.579.10">
    <property type="entry name" value="DNA Cyclobutane Dipyrimidine Photolyase, subunit A, domain 3"/>
    <property type="match status" value="1"/>
</dbReference>
<dbReference type="RefSeq" id="WP_253966688.1">
    <property type="nucleotide sequence ID" value="NZ_JAMFTH010000001.1"/>
</dbReference>
<comment type="function">
    <text evidence="10">Involved in repair of UV radiation-induced DNA damage. Catalyzes the light-dependent monomerization (300-600 nm) of cyclobutyl pyrimidine dimers (in cis-syn configuration), which are formed between adjacent bases on the same DNA strand upon exposure to ultraviolet radiation.</text>
</comment>
<dbReference type="InterPro" id="IPR014729">
    <property type="entry name" value="Rossmann-like_a/b/a_fold"/>
</dbReference>
<evidence type="ECO:0000256" key="13">
    <source>
        <dbReference type="PIRSR" id="PIRSR602081-2"/>
    </source>
</evidence>
<comment type="similarity">
    <text evidence="14">Belongs to the DNA photolyase family.</text>
</comment>
<dbReference type="NCBIfam" id="NF007955">
    <property type="entry name" value="PRK10674.1"/>
    <property type="match status" value="1"/>
</dbReference>
<protein>
    <recommendedName>
        <fullName evidence="4">Deoxyribodipyrimidine photo-lyase</fullName>
        <ecNumber evidence="3">4.1.99.3</ecNumber>
    </recommendedName>
    <alternativeName>
        <fullName evidence="8">DNA photolyase</fullName>
    </alternativeName>
    <alternativeName>
        <fullName evidence="11">Photoreactivating enzyme</fullName>
    </alternativeName>
</protein>
<comment type="caution">
    <text evidence="16">The sequence shown here is derived from an EMBL/GenBank/DDBJ whole genome shotgun (WGS) entry which is preliminary data.</text>
</comment>
<dbReference type="EC" id="4.1.99.3" evidence="3"/>
<organism evidence="16 17">
    <name type="scientific">Gilvimarinus xylanilyticus</name>
    <dbReference type="NCBI Taxonomy" id="2944139"/>
    <lineage>
        <taxon>Bacteria</taxon>
        <taxon>Pseudomonadati</taxon>
        <taxon>Pseudomonadota</taxon>
        <taxon>Gammaproteobacteria</taxon>
        <taxon>Cellvibrionales</taxon>
        <taxon>Cellvibrionaceae</taxon>
        <taxon>Gilvimarinus</taxon>
    </lineage>
</organism>
<feature type="site" description="Electron transfer via tryptophanyl radical" evidence="13">
    <location>
        <position position="390"/>
    </location>
</feature>
<dbReference type="InterPro" id="IPR002081">
    <property type="entry name" value="Cryptochrome/DNA_photolyase_1"/>
</dbReference>
<dbReference type="PANTHER" id="PTHR11455:SF9">
    <property type="entry name" value="CRYPTOCHROME CIRCADIAN CLOCK 5 ISOFORM X1"/>
    <property type="match status" value="1"/>
</dbReference>
<dbReference type="InterPro" id="IPR036134">
    <property type="entry name" value="Crypto/Photolyase_FAD-like_sf"/>
</dbReference>
<dbReference type="PRINTS" id="PR00147">
    <property type="entry name" value="DNAPHOTLYASE"/>
</dbReference>
<evidence type="ECO:0000256" key="9">
    <source>
        <dbReference type="ARBA" id="ARBA00033999"/>
    </source>
</evidence>
<accession>A0A9X2KVV5</accession>
<evidence type="ECO:0000256" key="2">
    <source>
        <dbReference type="ARBA" id="ARBA00005862"/>
    </source>
</evidence>
<feature type="site" description="Electron transfer via tryptophanyl radical" evidence="13">
    <location>
        <position position="314"/>
    </location>
</feature>
<dbReference type="PROSITE" id="PS51645">
    <property type="entry name" value="PHR_CRY_ALPHA_BETA"/>
    <property type="match status" value="1"/>
</dbReference>
<comment type="similarity">
    <text evidence="2">Belongs to the DNA photolyase class-1 family.</text>
</comment>
<dbReference type="GO" id="GO:0009416">
    <property type="term" value="P:response to light stimulus"/>
    <property type="evidence" value="ECO:0007669"/>
    <property type="project" value="TreeGrafter"/>
</dbReference>
<evidence type="ECO:0000256" key="7">
    <source>
        <dbReference type="ARBA" id="ARBA00022991"/>
    </source>
</evidence>